<comment type="caution">
    <text evidence="1">The sequence shown here is derived from an EMBL/GenBank/DDBJ whole genome shotgun (WGS) entry which is preliminary data.</text>
</comment>
<accession>A0A7W6GLI2</accession>
<keyword evidence="2" id="KW-1185">Reference proteome</keyword>
<protein>
    <submittedName>
        <fullName evidence="1">Uncharacterized protein</fullName>
    </submittedName>
</protein>
<name>A0A7W6GLI2_9HYPH</name>
<dbReference type="Proteomes" id="UP000574761">
    <property type="component" value="Unassembled WGS sequence"/>
</dbReference>
<proteinExistence type="predicted"/>
<reference evidence="1 2" key="1">
    <citation type="submission" date="2020-08" db="EMBL/GenBank/DDBJ databases">
        <title>Genomic Encyclopedia of Type Strains, Phase IV (KMG-IV): sequencing the most valuable type-strain genomes for metagenomic binning, comparative biology and taxonomic classification.</title>
        <authorList>
            <person name="Goeker M."/>
        </authorList>
    </citation>
    <scope>NUCLEOTIDE SEQUENCE [LARGE SCALE GENOMIC DNA]</scope>
    <source>
        <strain evidence="1 2">DSM 100211</strain>
    </source>
</reference>
<dbReference type="EMBL" id="JACIEE010000013">
    <property type="protein sequence ID" value="MBB3979730.1"/>
    <property type="molecule type" value="Genomic_DNA"/>
</dbReference>
<organism evidence="1 2">
    <name type="scientific">Mycoplana azooxidifex</name>
    <dbReference type="NCBI Taxonomy" id="1636188"/>
    <lineage>
        <taxon>Bacteria</taxon>
        <taxon>Pseudomonadati</taxon>
        <taxon>Pseudomonadota</taxon>
        <taxon>Alphaproteobacteria</taxon>
        <taxon>Hyphomicrobiales</taxon>
        <taxon>Rhizobiaceae</taxon>
        <taxon>Mycoplana</taxon>
    </lineage>
</organism>
<sequence>MRGISTSLITQSICLNAEELRKPSALPKTFVGTAAAARKLSRGTSSALKKFPANTTL</sequence>
<dbReference type="AlphaFoldDB" id="A0A7W6GLI2"/>
<evidence type="ECO:0000313" key="2">
    <source>
        <dbReference type="Proteomes" id="UP000574761"/>
    </source>
</evidence>
<gene>
    <name evidence="1" type="ORF">GGQ64_004975</name>
</gene>
<evidence type="ECO:0000313" key="1">
    <source>
        <dbReference type="EMBL" id="MBB3979730.1"/>
    </source>
</evidence>